<evidence type="ECO:0000256" key="2">
    <source>
        <dbReference type="ARBA" id="ARBA00030119"/>
    </source>
</evidence>
<dbReference type="InterPro" id="IPR009051">
    <property type="entry name" value="Helical_ferredxn"/>
</dbReference>
<dbReference type="InterPro" id="IPR028261">
    <property type="entry name" value="DPD_II"/>
</dbReference>
<dbReference type="SUPFAM" id="SSF51971">
    <property type="entry name" value="Nucleotide-binding domain"/>
    <property type="match status" value="1"/>
</dbReference>
<feature type="domain" description="FAD/NAD(P)-binding" evidence="9">
    <location>
        <begin position="130"/>
        <end position="362"/>
    </location>
</feature>
<evidence type="ECO:0000256" key="3">
    <source>
        <dbReference type="ARBA" id="ARBA00032722"/>
    </source>
</evidence>
<dbReference type="EMBL" id="JACHHB010000001">
    <property type="protein sequence ID" value="MBB5171960.1"/>
    <property type="molecule type" value="Genomic_DNA"/>
</dbReference>
<evidence type="ECO:0000256" key="6">
    <source>
        <dbReference type="ARBA" id="ARBA00049578"/>
    </source>
</evidence>
<dbReference type="EC" id="1.3.1.1" evidence="8"/>
<dbReference type="Gene3D" id="1.10.1060.10">
    <property type="entry name" value="Alpha-helical ferredoxin"/>
    <property type="match status" value="1"/>
</dbReference>
<dbReference type="InterPro" id="IPR023753">
    <property type="entry name" value="FAD/NAD-binding_dom"/>
</dbReference>
<organism evidence="11 12">
    <name type="scientific">Texcoconibacillus texcoconensis</name>
    <dbReference type="NCBI Taxonomy" id="1095777"/>
    <lineage>
        <taxon>Bacteria</taxon>
        <taxon>Bacillati</taxon>
        <taxon>Bacillota</taxon>
        <taxon>Bacilli</taxon>
        <taxon>Bacillales</taxon>
        <taxon>Bacillaceae</taxon>
        <taxon>Texcoconibacillus</taxon>
    </lineage>
</organism>
<evidence type="ECO:0000256" key="7">
    <source>
        <dbReference type="ARBA" id="ARBA00049714"/>
    </source>
</evidence>
<evidence type="ECO:0000256" key="8">
    <source>
        <dbReference type="ARBA" id="ARBA00049728"/>
    </source>
</evidence>
<dbReference type="GO" id="GO:0051536">
    <property type="term" value="F:iron-sulfur cluster binding"/>
    <property type="evidence" value="ECO:0007669"/>
    <property type="project" value="InterPro"/>
</dbReference>
<evidence type="ECO:0000313" key="11">
    <source>
        <dbReference type="EMBL" id="MBB5171960.1"/>
    </source>
</evidence>
<dbReference type="PANTHER" id="PTHR43073">
    <property type="entry name" value="DIHYDROPYRIMIDINE DEHYDROGENASE [NADP(+)]"/>
    <property type="match status" value="1"/>
</dbReference>
<evidence type="ECO:0000259" key="10">
    <source>
        <dbReference type="Pfam" id="PF14691"/>
    </source>
</evidence>
<comment type="catalytic activity">
    <reaction evidence="4">
        <text>5,6-dihydrothymine + NAD(+) = thymine + NADH + H(+)</text>
        <dbReference type="Rhea" id="RHEA:28791"/>
        <dbReference type="ChEBI" id="CHEBI:15378"/>
        <dbReference type="ChEBI" id="CHEBI:17821"/>
        <dbReference type="ChEBI" id="CHEBI:27468"/>
        <dbReference type="ChEBI" id="CHEBI:57540"/>
        <dbReference type="ChEBI" id="CHEBI:57945"/>
        <dbReference type="EC" id="1.3.1.1"/>
    </reaction>
</comment>
<evidence type="ECO:0000259" key="9">
    <source>
        <dbReference type="Pfam" id="PF07992"/>
    </source>
</evidence>
<dbReference type="Proteomes" id="UP000551878">
    <property type="component" value="Unassembled WGS sequence"/>
</dbReference>
<protein>
    <recommendedName>
        <fullName evidence="8">dihydrouracil dehydrogenase (NAD(+))</fullName>
        <ecNumber evidence="8">1.3.1.1</ecNumber>
    </recommendedName>
    <alternativeName>
        <fullName evidence="3">Dihydrothymine dehydrogenase</fullName>
    </alternativeName>
    <alternativeName>
        <fullName evidence="2">Dihydrouracil dehydrogenase</fullName>
    </alternativeName>
</protein>
<proteinExistence type="predicted"/>
<evidence type="ECO:0000313" key="12">
    <source>
        <dbReference type="Proteomes" id="UP000551878"/>
    </source>
</evidence>
<evidence type="ECO:0000256" key="1">
    <source>
        <dbReference type="ARBA" id="ARBA00023002"/>
    </source>
</evidence>
<keyword evidence="12" id="KW-1185">Reference proteome</keyword>
<comment type="catalytic activity">
    <reaction evidence="5">
        <text>5,6-dihydrouracil + NAD(+) = uracil + NADH + H(+)</text>
        <dbReference type="Rhea" id="RHEA:20189"/>
        <dbReference type="ChEBI" id="CHEBI:15378"/>
        <dbReference type="ChEBI" id="CHEBI:15901"/>
        <dbReference type="ChEBI" id="CHEBI:17568"/>
        <dbReference type="ChEBI" id="CHEBI:57540"/>
        <dbReference type="ChEBI" id="CHEBI:57945"/>
        <dbReference type="EC" id="1.3.1.1"/>
    </reaction>
</comment>
<dbReference type="PRINTS" id="PR00419">
    <property type="entry name" value="ADXRDTASE"/>
</dbReference>
<dbReference type="SUPFAM" id="SSF46548">
    <property type="entry name" value="alpha-helical ferredoxin"/>
    <property type="match status" value="1"/>
</dbReference>
<dbReference type="RefSeq" id="WP_184662446.1">
    <property type="nucleotide sequence ID" value="NZ_JACHHB010000001.1"/>
</dbReference>
<evidence type="ECO:0000256" key="5">
    <source>
        <dbReference type="ARBA" id="ARBA00048792"/>
    </source>
</evidence>
<feature type="domain" description="Dihydroprymidine dehydrogenase" evidence="10">
    <location>
        <begin position="17"/>
        <end position="114"/>
    </location>
</feature>
<evidence type="ECO:0000256" key="4">
    <source>
        <dbReference type="ARBA" id="ARBA00047685"/>
    </source>
</evidence>
<dbReference type="Pfam" id="PF14691">
    <property type="entry name" value="Fer4_20"/>
    <property type="match status" value="1"/>
</dbReference>
<gene>
    <name evidence="11" type="ORF">HNQ41_000100</name>
</gene>
<dbReference type="Pfam" id="PF07992">
    <property type="entry name" value="Pyr_redox_2"/>
    <property type="match status" value="1"/>
</dbReference>
<comment type="caution">
    <text evidence="11">The sequence shown here is derived from an EMBL/GenBank/DDBJ whole genome shotgun (WGS) entry which is preliminary data.</text>
</comment>
<dbReference type="GO" id="GO:0004159">
    <property type="term" value="F:dihydropyrimidine dehydrogenase (NAD+) activity"/>
    <property type="evidence" value="ECO:0007669"/>
    <property type="project" value="UniProtKB-EC"/>
</dbReference>
<dbReference type="InterPro" id="IPR036188">
    <property type="entry name" value="FAD/NAD-bd_sf"/>
</dbReference>
<dbReference type="Gene3D" id="3.50.50.60">
    <property type="entry name" value="FAD/NAD(P)-binding domain"/>
    <property type="match status" value="2"/>
</dbReference>
<dbReference type="PANTHER" id="PTHR43073:SF2">
    <property type="entry name" value="DIHYDROPYRIMIDINE DEHYDROGENASE [NADP(+)]"/>
    <property type="match status" value="1"/>
</dbReference>
<dbReference type="AlphaFoldDB" id="A0A840QCB4"/>
<reference evidence="11 12" key="1">
    <citation type="submission" date="2020-08" db="EMBL/GenBank/DDBJ databases">
        <title>Genomic Encyclopedia of Type Strains, Phase IV (KMG-IV): sequencing the most valuable type-strain genomes for metagenomic binning, comparative biology and taxonomic classification.</title>
        <authorList>
            <person name="Goeker M."/>
        </authorList>
    </citation>
    <scope>NUCLEOTIDE SEQUENCE [LARGE SCALE GENOMIC DNA]</scope>
    <source>
        <strain evidence="11 12">DSM 24696</strain>
    </source>
</reference>
<comment type="function">
    <text evidence="6">Involved in pyrimidine base degradation. Catalyzes physiologically the reduction of uracil to 5,6-dihydrouracil (DHU) by using NADH as a specific cosubstrate. It also catalyzes the reverse reaction and the reduction of thymine to 5,6-dihydrothymine (DHT).</text>
</comment>
<sequence length="404" mass="44606">MDRNQTLVYEPVEIEAFDFRRAMEEASRCLLCEDAPCSTACPSDTDPEKFIRSIRFKNVNGAAETIRESNILGASCALICPQEKLCEQACNRCGIDEPIQIGKLQQFAMEYERKLDKTYLSKTDTYIDKHVACIGAGPASLACAAELAKEGVEVTIFDENEKPGGMLRYEIPPYRLPDVVIEQDIRQLEKLGVKFELNHKVTIDEKEQMKNEYDAVFVGAGTWEAKKIDIPGINLEGVVNALDFLEQAKVSNGKSPSLGRVVIVGGGDVGMDCASTCKHLGADSIYDVFMETLKDAPATEKEKVESFKIGVPLISEFKPVEIIGDEKVEKVKFEHITNGSTMEMVADTVIMAVGQKTRQDAQYWNQRSDIFTGGDMVNGGDTVVQAVKEGKEAATKIINTTFKN</sequence>
<accession>A0A840QCB4</accession>
<name>A0A840QCB4_9BACI</name>
<comment type="subunit">
    <text evidence="7">Heterotetramer of 2 PreA and 2 PreT subunits.</text>
</comment>
<keyword evidence="1 11" id="KW-0560">Oxidoreductase</keyword>